<reference evidence="1 2" key="1">
    <citation type="journal article" date="2020" name="Genome Biol. Evol.">
        <title>A new high-quality draft genome assembly of the Chinese cordyceps Ophiocordyceps sinensis.</title>
        <authorList>
            <person name="Shu R."/>
            <person name="Zhang J."/>
            <person name="Meng Q."/>
            <person name="Zhang H."/>
            <person name="Zhou G."/>
            <person name="Li M."/>
            <person name="Wu P."/>
            <person name="Zhao Y."/>
            <person name="Chen C."/>
            <person name="Qin Q."/>
        </authorList>
    </citation>
    <scope>NUCLEOTIDE SEQUENCE [LARGE SCALE GENOMIC DNA]</scope>
    <source>
        <strain evidence="1 2">IOZ07</strain>
    </source>
</reference>
<proteinExistence type="predicted"/>
<dbReference type="OrthoDB" id="9999611at2759"/>
<evidence type="ECO:0000313" key="2">
    <source>
        <dbReference type="Proteomes" id="UP000557566"/>
    </source>
</evidence>
<sequence length="105" mass="11156">MGSNLIRHYLDNMADNNNNNNAQQPGMIASHAQYVKGVAESTIGNVTGSEAWKRSGEQDQAAGVDAMKRAGENRDPTQGYGKVEELAGKVVGCEGMEKEGSASQK</sequence>
<name>A0A8H4LV56_9HYPO</name>
<gene>
    <name evidence="1" type="ORF">G6O67_006260</name>
</gene>
<comment type="caution">
    <text evidence="1">The sequence shown here is derived from an EMBL/GenBank/DDBJ whole genome shotgun (WGS) entry which is preliminary data.</text>
</comment>
<organism evidence="1 2">
    <name type="scientific">Ophiocordyceps sinensis</name>
    <dbReference type="NCBI Taxonomy" id="72228"/>
    <lineage>
        <taxon>Eukaryota</taxon>
        <taxon>Fungi</taxon>
        <taxon>Dikarya</taxon>
        <taxon>Ascomycota</taxon>
        <taxon>Pezizomycotina</taxon>
        <taxon>Sordariomycetes</taxon>
        <taxon>Hypocreomycetidae</taxon>
        <taxon>Hypocreales</taxon>
        <taxon>Ophiocordycipitaceae</taxon>
        <taxon>Ophiocordyceps</taxon>
    </lineage>
</organism>
<dbReference type="AlphaFoldDB" id="A0A8H4LV56"/>
<evidence type="ECO:0000313" key="1">
    <source>
        <dbReference type="EMBL" id="KAF4506145.1"/>
    </source>
</evidence>
<keyword evidence="2" id="KW-1185">Reference proteome</keyword>
<accession>A0A8H4LV56</accession>
<protein>
    <submittedName>
        <fullName evidence="1">Uncharacterized protein</fullName>
    </submittedName>
</protein>
<dbReference type="EMBL" id="JAAVMX010000007">
    <property type="protein sequence ID" value="KAF4506145.1"/>
    <property type="molecule type" value="Genomic_DNA"/>
</dbReference>
<dbReference type="Proteomes" id="UP000557566">
    <property type="component" value="Unassembled WGS sequence"/>
</dbReference>